<keyword evidence="2" id="KW-1185">Reference proteome</keyword>
<evidence type="ECO:0000313" key="1">
    <source>
        <dbReference type="EMBL" id="MFD1000235.1"/>
    </source>
</evidence>
<evidence type="ECO:0000313" key="2">
    <source>
        <dbReference type="Proteomes" id="UP001597112"/>
    </source>
</evidence>
<dbReference type="Proteomes" id="UP001597112">
    <property type="component" value="Unassembled WGS sequence"/>
</dbReference>
<proteinExistence type="predicted"/>
<organism evidence="1 2">
    <name type="scientific">Ohtaekwangia kribbensis</name>
    <dbReference type="NCBI Taxonomy" id="688913"/>
    <lineage>
        <taxon>Bacteria</taxon>
        <taxon>Pseudomonadati</taxon>
        <taxon>Bacteroidota</taxon>
        <taxon>Cytophagia</taxon>
        <taxon>Cytophagales</taxon>
        <taxon>Fulvivirgaceae</taxon>
        <taxon>Ohtaekwangia</taxon>
    </lineage>
</organism>
<gene>
    <name evidence="1" type="ORF">ACFQ21_13010</name>
</gene>
<reference evidence="2" key="1">
    <citation type="journal article" date="2019" name="Int. J. Syst. Evol. Microbiol.">
        <title>The Global Catalogue of Microorganisms (GCM) 10K type strain sequencing project: providing services to taxonomists for standard genome sequencing and annotation.</title>
        <authorList>
            <consortium name="The Broad Institute Genomics Platform"/>
            <consortium name="The Broad Institute Genome Sequencing Center for Infectious Disease"/>
            <person name="Wu L."/>
            <person name="Ma J."/>
        </authorList>
    </citation>
    <scope>NUCLEOTIDE SEQUENCE [LARGE SCALE GENOMIC DNA]</scope>
    <source>
        <strain evidence="2">CCUG 58938</strain>
    </source>
</reference>
<protein>
    <submittedName>
        <fullName evidence="1">Thiamine pyrophosphokinase</fullName>
    </submittedName>
</protein>
<comment type="caution">
    <text evidence="1">The sequence shown here is derived from an EMBL/GenBank/DDBJ whole genome shotgun (WGS) entry which is preliminary data.</text>
</comment>
<dbReference type="RefSeq" id="WP_377579633.1">
    <property type="nucleotide sequence ID" value="NZ_JBHTKA010000003.1"/>
</dbReference>
<name>A0ABW3K2K1_9BACT</name>
<dbReference type="EMBL" id="JBHTKA010000003">
    <property type="protein sequence ID" value="MFD1000235.1"/>
    <property type="molecule type" value="Genomic_DNA"/>
</dbReference>
<accession>A0ABW3K2K1</accession>
<sequence>MSSHHFVKEGQEPALLIAEALSFELAEPLLEWAPLVVVCDAALDEVLHWGIKIDVVLGKATAIHTLQDKLMEQAPVKILSYQPGEDPLENGLHFLIASKNTAVNIMTSSVKDTLHLTKNFPQIQIVLMDHDRKWSLHAHPFEKWVPAGTSLIIHPNDPSQKFTFTGLTSEDELVTASTDGLITIKSDIIFWIGESL</sequence>